<reference evidence="5" key="1">
    <citation type="submission" date="2023-01" db="EMBL/GenBank/DDBJ databases">
        <title>The diversity of Class Acidimicrobiia in South China Sea sediment environments and the proposal of Iamia marina sp. nov., a novel species of the genus Iamia.</title>
        <authorList>
            <person name="He Y."/>
            <person name="Tian X."/>
        </authorList>
    </citation>
    <scope>NUCLEOTIDE SEQUENCE</scope>
    <source>
        <strain evidence="5">DSM 19957</strain>
    </source>
</reference>
<evidence type="ECO:0000313" key="6">
    <source>
        <dbReference type="Proteomes" id="UP001216390"/>
    </source>
</evidence>
<dbReference type="SUPFAM" id="SSF46785">
    <property type="entry name" value="Winged helix' DNA-binding domain"/>
    <property type="match status" value="1"/>
</dbReference>
<gene>
    <name evidence="5" type="ORF">PO878_15150</name>
</gene>
<evidence type="ECO:0000313" key="5">
    <source>
        <dbReference type="EMBL" id="WCO65839.1"/>
    </source>
</evidence>
<evidence type="ECO:0000256" key="1">
    <source>
        <dbReference type="ARBA" id="ARBA00023015"/>
    </source>
</evidence>
<sequence>MTSHPTSVALAPADRAEATSRLRLAVGRLSRRMRQESSLGHSLTQIGILATLDRAGATTLGDLAAIERVSPPTITKAVGTLVGEGLVEKVADPDDRRVVRATLTEAGRRDLDAMRSKRDAWLATRLAALDDDDLARLVDLVPVLEALTAEEPHPDDPTDPPS</sequence>
<dbReference type="PANTHER" id="PTHR39515:SF2">
    <property type="entry name" value="HTH-TYPE TRANSCRIPTIONAL REGULATOR RV0880"/>
    <property type="match status" value="1"/>
</dbReference>
<name>A0AAE9Y447_9ACTN</name>
<feature type="domain" description="HTH marR-type" evidence="4">
    <location>
        <begin position="15"/>
        <end position="146"/>
    </location>
</feature>
<dbReference type="PROSITE" id="PS50995">
    <property type="entry name" value="HTH_MARR_2"/>
    <property type="match status" value="1"/>
</dbReference>
<dbReference type="GO" id="GO:0003677">
    <property type="term" value="F:DNA binding"/>
    <property type="evidence" value="ECO:0007669"/>
    <property type="project" value="UniProtKB-KW"/>
</dbReference>
<keyword evidence="2" id="KW-0238">DNA-binding</keyword>
<dbReference type="InterPro" id="IPR023187">
    <property type="entry name" value="Tscrpt_reg_MarR-type_CS"/>
</dbReference>
<evidence type="ECO:0000259" key="4">
    <source>
        <dbReference type="PROSITE" id="PS50995"/>
    </source>
</evidence>
<keyword evidence="1" id="KW-0805">Transcription regulation</keyword>
<dbReference type="GO" id="GO:0003700">
    <property type="term" value="F:DNA-binding transcription factor activity"/>
    <property type="evidence" value="ECO:0007669"/>
    <property type="project" value="InterPro"/>
</dbReference>
<evidence type="ECO:0000256" key="2">
    <source>
        <dbReference type="ARBA" id="ARBA00023125"/>
    </source>
</evidence>
<dbReference type="KEGG" id="ima:PO878_15150"/>
<dbReference type="Pfam" id="PF01047">
    <property type="entry name" value="MarR"/>
    <property type="match status" value="1"/>
</dbReference>
<dbReference type="AlphaFoldDB" id="A0AAE9Y447"/>
<dbReference type="PANTHER" id="PTHR39515">
    <property type="entry name" value="CONSERVED PROTEIN"/>
    <property type="match status" value="1"/>
</dbReference>
<dbReference type="Gene3D" id="1.10.10.10">
    <property type="entry name" value="Winged helix-like DNA-binding domain superfamily/Winged helix DNA-binding domain"/>
    <property type="match status" value="1"/>
</dbReference>
<keyword evidence="6" id="KW-1185">Reference proteome</keyword>
<protein>
    <submittedName>
        <fullName evidence="5">MarR family transcriptional regulator</fullName>
    </submittedName>
</protein>
<evidence type="ECO:0000256" key="3">
    <source>
        <dbReference type="ARBA" id="ARBA00023163"/>
    </source>
</evidence>
<organism evidence="5 6">
    <name type="scientific">Iamia majanohamensis</name>
    <dbReference type="NCBI Taxonomy" id="467976"/>
    <lineage>
        <taxon>Bacteria</taxon>
        <taxon>Bacillati</taxon>
        <taxon>Actinomycetota</taxon>
        <taxon>Acidimicrobiia</taxon>
        <taxon>Acidimicrobiales</taxon>
        <taxon>Iamiaceae</taxon>
        <taxon>Iamia</taxon>
    </lineage>
</organism>
<dbReference type="InterPro" id="IPR000835">
    <property type="entry name" value="HTH_MarR-typ"/>
</dbReference>
<dbReference type="RefSeq" id="WP_272735365.1">
    <property type="nucleotide sequence ID" value="NZ_CP116942.1"/>
</dbReference>
<dbReference type="SMART" id="SM00347">
    <property type="entry name" value="HTH_MARR"/>
    <property type="match status" value="1"/>
</dbReference>
<dbReference type="EMBL" id="CP116942">
    <property type="protein sequence ID" value="WCO65839.1"/>
    <property type="molecule type" value="Genomic_DNA"/>
</dbReference>
<dbReference type="InterPro" id="IPR036388">
    <property type="entry name" value="WH-like_DNA-bd_sf"/>
</dbReference>
<proteinExistence type="predicted"/>
<keyword evidence="3" id="KW-0804">Transcription</keyword>
<dbReference type="InterPro" id="IPR036390">
    <property type="entry name" value="WH_DNA-bd_sf"/>
</dbReference>
<dbReference type="PROSITE" id="PS01117">
    <property type="entry name" value="HTH_MARR_1"/>
    <property type="match status" value="1"/>
</dbReference>
<dbReference type="InterPro" id="IPR052526">
    <property type="entry name" value="HTH-type_Bedaq_tolerance"/>
</dbReference>
<accession>A0AAE9Y447</accession>
<dbReference type="Proteomes" id="UP001216390">
    <property type="component" value="Chromosome"/>
</dbReference>